<dbReference type="InParanoid" id="H2YBL6"/>
<keyword evidence="2" id="KW-1185">Reference proteome</keyword>
<dbReference type="OMA" id="TIASWEP"/>
<reference evidence="1" key="3">
    <citation type="submission" date="2025-09" db="UniProtKB">
        <authorList>
            <consortium name="Ensembl"/>
        </authorList>
    </citation>
    <scope>IDENTIFICATION</scope>
</reference>
<dbReference type="GeneTree" id="ENSGT00390000008952"/>
<dbReference type="AlphaFoldDB" id="H2YBL6"/>
<dbReference type="HOGENOM" id="CLU_117451_2_0_1"/>
<evidence type="ECO:0000313" key="2">
    <source>
        <dbReference type="Proteomes" id="UP000007875"/>
    </source>
</evidence>
<protein>
    <submittedName>
        <fullName evidence="1">Uncharacterized protein</fullName>
    </submittedName>
</protein>
<reference evidence="2" key="1">
    <citation type="submission" date="2003-08" db="EMBL/GenBank/DDBJ databases">
        <authorList>
            <person name="Birren B."/>
            <person name="Nusbaum C."/>
            <person name="Abebe A."/>
            <person name="Abouelleil A."/>
            <person name="Adekoya E."/>
            <person name="Ait-zahra M."/>
            <person name="Allen N."/>
            <person name="Allen T."/>
            <person name="An P."/>
            <person name="Anderson M."/>
            <person name="Anderson S."/>
            <person name="Arachchi H."/>
            <person name="Armbruster J."/>
            <person name="Bachantsang P."/>
            <person name="Baldwin J."/>
            <person name="Barry A."/>
            <person name="Bayul T."/>
            <person name="Blitshsteyn B."/>
            <person name="Bloom T."/>
            <person name="Blye J."/>
            <person name="Boguslavskiy L."/>
            <person name="Borowsky M."/>
            <person name="Boukhgalter B."/>
            <person name="Brunache A."/>
            <person name="Butler J."/>
            <person name="Calixte N."/>
            <person name="Calvo S."/>
            <person name="Camarata J."/>
            <person name="Campo K."/>
            <person name="Chang J."/>
            <person name="Cheshatsang Y."/>
            <person name="Citroen M."/>
            <person name="Collymore A."/>
            <person name="Considine T."/>
            <person name="Cook A."/>
            <person name="Cooke P."/>
            <person name="Corum B."/>
            <person name="Cuomo C."/>
            <person name="David R."/>
            <person name="Dawoe T."/>
            <person name="Degray S."/>
            <person name="Dodge S."/>
            <person name="Dooley K."/>
            <person name="Dorje P."/>
            <person name="Dorjee K."/>
            <person name="Dorris L."/>
            <person name="Duffey N."/>
            <person name="Dupes A."/>
            <person name="Elkins T."/>
            <person name="Engels R."/>
            <person name="Erickson J."/>
            <person name="Farina A."/>
            <person name="Faro S."/>
            <person name="Ferreira P."/>
            <person name="Fischer H."/>
            <person name="Fitzgerald M."/>
            <person name="Foley K."/>
            <person name="Gage D."/>
            <person name="Galagan J."/>
            <person name="Gearin G."/>
            <person name="Gnerre S."/>
            <person name="Gnirke A."/>
            <person name="Goyette A."/>
            <person name="Graham J."/>
            <person name="Grandbois E."/>
            <person name="Gyaltsen K."/>
            <person name="Hafez N."/>
            <person name="Hagopian D."/>
            <person name="Hagos B."/>
            <person name="Hall J."/>
            <person name="Hatcher B."/>
            <person name="Heller A."/>
            <person name="Higgins H."/>
            <person name="Honan T."/>
            <person name="Horn A."/>
            <person name="Houde N."/>
            <person name="Hughes L."/>
            <person name="Hulme W."/>
            <person name="Husby E."/>
            <person name="Iliev I."/>
            <person name="Jaffe D."/>
            <person name="Jones C."/>
            <person name="Kamal M."/>
            <person name="Kamat A."/>
            <person name="Kamvysselis M."/>
            <person name="Karlsson E."/>
            <person name="Kells C."/>
            <person name="Kieu A."/>
            <person name="Kisner P."/>
            <person name="Kodira C."/>
            <person name="Kulbokas E."/>
            <person name="Labutti K."/>
            <person name="Lama D."/>
            <person name="Landers T."/>
            <person name="Leger J."/>
            <person name="Levine S."/>
            <person name="Lewis D."/>
            <person name="Lewis T."/>
            <person name="Lindblad-toh K."/>
            <person name="Liu X."/>
            <person name="Lokyitsang T."/>
            <person name="Lokyitsang Y."/>
            <person name="Lucien O."/>
            <person name="Lui A."/>
            <person name="Ma L.J."/>
            <person name="Mabbitt R."/>
            <person name="Macdonald J."/>
            <person name="Maclean C."/>
            <person name="Major J."/>
            <person name="Manning J."/>
            <person name="Marabella R."/>
            <person name="Maru K."/>
            <person name="Matthews C."/>
            <person name="Mauceli E."/>
            <person name="Mccarthy M."/>
            <person name="Mcdonough S."/>
            <person name="Mcghee T."/>
            <person name="Meldrim J."/>
            <person name="Meneus L."/>
            <person name="Mesirov J."/>
            <person name="Mihalev A."/>
            <person name="Mihova T."/>
            <person name="Mikkelsen T."/>
            <person name="Mlenga V."/>
            <person name="Moru K."/>
            <person name="Mozes J."/>
            <person name="Mulrain L."/>
            <person name="Munson G."/>
            <person name="Naylor J."/>
            <person name="Newes C."/>
            <person name="Nguyen C."/>
            <person name="Nguyen N."/>
            <person name="Nguyen T."/>
            <person name="Nicol R."/>
            <person name="Nielsen C."/>
            <person name="Nizzari M."/>
            <person name="Norbu C."/>
            <person name="Norbu N."/>
            <person name="O'donnell P."/>
            <person name="Okoawo O."/>
            <person name="O'leary S."/>
            <person name="Omotosho B."/>
            <person name="O'neill K."/>
            <person name="Osman S."/>
            <person name="Parker S."/>
            <person name="Perrin D."/>
            <person name="Phunkhang P."/>
            <person name="Piqani B."/>
            <person name="Purcell S."/>
            <person name="Rachupka T."/>
            <person name="Ramasamy U."/>
            <person name="Rameau R."/>
            <person name="Ray V."/>
            <person name="Raymond C."/>
            <person name="Retta R."/>
            <person name="Richardson S."/>
            <person name="Rise C."/>
            <person name="Rodriguez J."/>
            <person name="Rogers J."/>
            <person name="Rogov P."/>
            <person name="Rutman M."/>
            <person name="Schupbach R."/>
            <person name="Seaman C."/>
            <person name="Settipalli S."/>
            <person name="Sharpe T."/>
            <person name="Sheridan J."/>
            <person name="Sherpa N."/>
            <person name="Shi J."/>
            <person name="Smirnov S."/>
            <person name="Smith C."/>
            <person name="Sougnez C."/>
            <person name="Spencer B."/>
            <person name="Stalker J."/>
            <person name="Stange-thomann N."/>
            <person name="Stavropoulos S."/>
            <person name="Stetson K."/>
            <person name="Stone C."/>
            <person name="Stone S."/>
            <person name="Stubbs M."/>
            <person name="Talamas J."/>
            <person name="Tchuinga P."/>
            <person name="Tenzing P."/>
            <person name="Tesfaye S."/>
            <person name="Theodore J."/>
            <person name="Thoulutsang Y."/>
            <person name="Topham K."/>
            <person name="Towey S."/>
            <person name="Tsamla T."/>
            <person name="Tsomo N."/>
            <person name="Vallee D."/>
            <person name="Vassiliev H."/>
            <person name="Venkataraman V."/>
            <person name="Vinson J."/>
            <person name="Vo A."/>
            <person name="Wade C."/>
            <person name="Wang S."/>
            <person name="Wangchuk T."/>
            <person name="Wangdi T."/>
            <person name="Whittaker C."/>
            <person name="Wilkinson J."/>
            <person name="Wu Y."/>
            <person name="Wyman D."/>
            <person name="Yadav S."/>
            <person name="Yang S."/>
            <person name="Yang X."/>
            <person name="Yeager S."/>
            <person name="Yee E."/>
            <person name="Young G."/>
            <person name="Zainoun J."/>
            <person name="Zembeck L."/>
            <person name="Zimmer A."/>
            <person name="Zody M."/>
            <person name="Lander E."/>
        </authorList>
    </citation>
    <scope>NUCLEOTIDE SEQUENCE [LARGE SCALE GENOMIC DNA]</scope>
</reference>
<organism evidence="1 2">
    <name type="scientific">Ciona savignyi</name>
    <name type="common">Pacific transparent sea squirt</name>
    <dbReference type="NCBI Taxonomy" id="51511"/>
    <lineage>
        <taxon>Eukaryota</taxon>
        <taxon>Metazoa</taxon>
        <taxon>Chordata</taxon>
        <taxon>Tunicata</taxon>
        <taxon>Ascidiacea</taxon>
        <taxon>Phlebobranchia</taxon>
        <taxon>Cionidae</taxon>
        <taxon>Ciona</taxon>
    </lineage>
</organism>
<dbReference type="Ensembl" id="ENSCSAVT00000002756.1">
    <property type="protein sequence ID" value="ENSCSAVP00000002714.1"/>
    <property type="gene ID" value="ENSCSAVG00000001600.1"/>
</dbReference>
<reference evidence="1" key="2">
    <citation type="submission" date="2025-08" db="UniProtKB">
        <authorList>
            <consortium name="Ensembl"/>
        </authorList>
    </citation>
    <scope>IDENTIFICATION</scope>
</reference>
<accession>H2YBL6</accession>
<dbReference type="eggNOG" id="ENOG502S761">
    <property type="taxonomic scope" value="Eukaryota"/>
</dbReference>
<sequence length="113" mass="12404">MAHKLVSSKRPTRYFACFLESHHSAALEPKIGLEILGDFTNQSLEGKLADKKLSRLLISTNFSESDCSWSVTMRLLDATSCRSTLPCCLGSELFSWSLSTGRLSCSLLGSSHC</sequence>
<evidence type="ECO:0000313" key="1">
    <source>
        <dbReference type="Ensembl" id="ENSCSAVP00000002714.1"/>
    </source>
</evidence>
<name>H2YBL6_CIOSA</name>
<dbReference type="Proteomes" id="UP000007875">
    <property type="component" value="Unassembled WGS sequence"/>
</dbReference>
<proteinExistence type="predicted"/>